<evidence type="ECO:0008006" key="3">
    <source>
        <dbReference type="Google" id="ProtNLM"/>
    </source>
</evidence>
<dbReference type="InterPro" id="IPR011011">
    <property type="entry name" value="Znf_FYVE_PHD"/>
</dbReference>
<accession>A0A319CLK7</accession>
<protein>
    <recommendedName>
        <fullName evidence="3">F-box domain-containing protein</fullName>
    </recommendedName>
</protein>
<dbReference type="InterPro" id="IPR013083">
    <property type="entry name" value="Znf_RING/FYVE/PHD"/>
</dbReference>
<evidence type="ECO:0000313" key="1">
    <source>
        <dbReference type="EMBL" id="PYH85349.1"/>
    </source>
</evidence>
<dbReference type="Proteomes" id="UP000248340">
    <property type="component" value="Unassembled WGS sequence"/>
</dbReference>
<dbReference type="RefSeq" id="XP_025495549.1">
    <property type="nucleotide sequence ID" value="XM_025638452.1"/>
</dbReference>
<reference evidence="1 2" key="1">
    <citation type="submission" date="2016-12" db="EMBL/GenBank/DDBJ databases">
        <title>The genomes of Aspergillus section Nigri reveals drivers in fungal speciation.</title>
        <authorList>
            <consortium name="DOE Joint Genome Institute"/>
            <person name="Vesth T.C."/>
            <person name="Nybo J."/>
            <person name="Theobald S."/>
            <person name="Brandl J."/>
            <person name="Frisvad J.C."/>
            <person name="Nielsen K.F."/>
            <person name="Lyhne E.K."/>
            <person name="Kogle M.E."/>
            <person name="Kuo A."/>
            <person name="Riley R."/>
            <person name="Clum A."/>
            <person name="Nolan M."/>
            <person name="Lipzen A."/>
            <person name="Salamov A."/>
            <person name="Henrissat B."/>
            <person name="Wiebenga A."/>
            <person name="De Vries R.P."/>
            <person name="Grigoriev I.V."/>
            <person name="Mortensen U.H."/>
            <person name="Andersen M.R."/>
            <person name="Baker S.E."/>
        </authorList>
    </citation>
    <scope>NUCLEOTIDE SEQUENCE [LARGE SCALE GENOMIC DNA]</scope>
    <source>
        <strain evidence="1 2">CBS 121591</strain>
    </source>
</reference>
<dbReference type="AlphaFoldDB" id="A0A319CLK7"/>
<gene>
    <name evidence="1" type="ORF">BO82DRAFT_389474</name>
</gene>
<dbReference type="VEuPathDB" id="FungiDB:BO82DRAFT_389474"/>
<dbReference type="SUPFAM" id="SSF57903">
    <property type="entry name" value="FYVE/PHD zinc finger"/>
    <property type="match status" value="1"/>
</dbReference>
<dbReference type="GeneID" id="37141194"/>
<keyword evidence="2" id="KW-1185">Reference proteome</keyword>
<dbReference type="EMBL" id="KZ821680">
    <property type="protein sequence ID" value="PYH85349.1"/>
    <property type="molecule type" value="Genomic_DNA"/>
</dbReference>
<organism evidence="1 2">
    <name type="scientific">Aspergillus uvarum CBS 121591</name>
    <dbReference type="NCBI Taxonomy" id="1448315"/>
    <lineage>
        <taxon>Eukaryota</taxon>
        <taxon>Fungi</taxon>
        <taxon>Dikarya</taxon>
        <taxon>Ascomycota</taxon>
        <taxon>Pezizomycotina</taxon>
        <taxon>Eurotiomycetes</taxon>
        <taxon>Eurotiomycetidae</taxon>
        <taxon>Eurotiales</taxon>
        <taxon>Aspergillaceae</taxon>
        <taxon>Aspergillus</taxon>
        <taxon>Aspergillus subgen. Circumdati</taxon>
    </lineage>
</organism>
<dbReference type="Gene3D" id="3.30.40.10">
    <property type="entry name" value="Zinc/RING finger domain, C3HC4 (zinc finger)"/>
    <property type="match status" value="1"/>
</dbReference>
<dbReference type="CDD" id="cd15489">
    <property type="entry name" value="PHD_SF"/>
    <property type="match status" value="1"/>
</dbReference>
<sequence length="513" mass="56873">MGNRGLWNQHKDGKWYRFFDAPRAIISPESPATLRVLQLWAADTFDLTPWELVPFPSPLHSDLEVVYTIDKDCGLLTVAQWDSTNGVPSRLTRQIKLIEIYDPSIRTLDAVLAERGNVVEQLRILRPHPPAILPAMNWTIEPPTPLNELQFRCFVDFVRLWRFYLDDLSGWPDRLLLRTMAIGILRIAAWDFEVLVDTETADAPVTFSSLPRWSAPADDIFWFHGLLVTLYSPFESLDQAVENAQAYLKKGQCSTPTVRVLLLSLSHVTLVEISGPSAKCSPTLPLITNPSAIYPSPGFLALASLLTSQPRTMPWSDREEWGVNLPTEILETIVQALPPKDLVSFAQASFRVEKWYYASSSSVPQLGGLCVRSFEFSRPCCGEGYQPTGESVTCSTCYTWSHTPCLSLETLRPGEVFKCASCQQNGTCGDLEGGGIHRTYQTGQSTRRTACRVAVDGATKLLQLRTSEPAARRAELRGSTSGVTISPGETNYAICFNGILSGLAYELGDCDDG</sequence>
<proteinExistence type="predicted"/>
<name>A0A319CLK7_9EURO</name>
<evidence type="ECO:0000313" key="2">
    <source>
        <dbReference type="Proteomes" id="UP000248340"/>
    </source>
</evidence>
<dbReference type="OrthoDB" id="1928087at2759"/>